<dbReference type="SUPFAM" id="SSF54001">
    <property type="entry name" value="Cysteine proteinases"/>
    <property type="match status" value="1"/>
</dbReference>
<dbReference type="GO" id="GO:0004198">
    <property type="term" value="F:calcium-dependent cysteine-type endopeptidase activity"/>
    <property type="evidence" value="ECO:0007669"/>
    <property type="project" value="InterPro"/>
</dbReference>
<feature type="compositionally biased region" description="Basic and acidic residues" evidence="3">
    <location>
        <begin position="782"/>
        <end position="795"/>
    </location>
</feature>
<feature type="domain" description="Calpain catalytic" evidence="4">
    <location>
        <begin position="212"/>
        <end position="519"/>
    </location>
</feature>
<gene>
    <name evidence="5" type="ORF">TRSC58_06675</name>
</gene>
<feature type="region of interest" description="Disordered" evidence="3">
    <location>
        <begin position="1"/>
        <end position="33"/>
    </location>
</feature>
<dbReference type="PANTHER" id="PTHR10183">
    <property type="entry name" value="CALPAIN"/>
    <property type="match status" value="1"/>
</dbReference>
<organism evidence="5 6">
    <name type="scientific">Trypanosoma rangeli SC58</name>
    <dbReference type="NCBI Taxonomy" id="429131"/>
    <lineage>
        <taxon>Eukaryota</taxon>
        <taxon>Discoba</taxon>
        <taxon>Euglenozoa</taxon>
        <taxon>Kinetoplastea</taxon>
        <taxon>Metakinetoplastina</taxon>
        <taxon>Trypanosomatida</taxon>
        <taxon>Trypanosomatidae</taxon>
        <taxon>Trypanosoma</taxon>
        <taxon>Herpetosoma</taxon>
    </lineage>
</organism>
<dbReference type="Proteomes" id="UP000031737">
    <property type="component" value="Unassembled WGS sequence"/>
</dbReference>
<dbReference type="InterPro" id="IPR001300">
    <property type="entry name" value="Peptidase_C2_calpain_cat"/>
</dbReference>
<feature type="region of interest" description="Disordered" evidence="3">
    <location>
        <begin position="581"/>
        <end position="600"/>
    </location>
</feature>
<name>A0A061IXD7_TRYRA</name>
<dbReference type="SMART" id="SM00230">
    <property type="entry name" value="CysPc"/>
    <property type="match status" value="1"/>
</dbReference>
<protein>
    <submittedName>
        <fullName evidence="5">Cytoskeleton-associated protein CAP5.5</fullName>
    </submittedName>
</protein>
<feature type="compositionally biased region" description="Basic and acidic residues" evidence="3">
    <location>
        <begin position="1"/>
        <end position="11"/>
    </location>
</feature>
<dbReference type="Pfam" id="PF00648">
    <property type="entry name" value="Peptidase_C2"/>
    <property type="match status" value="1"/>
</dbReference>
<evidence type="ECO:0000259" key="4">
    <source>
        <dbReference type="PROSITE" id="PS50203"/>
    </source>
</evidence>
<dbReference type="InterPro" id="IPR015232">
    <property type="entry name" value="DUF1935"/>
</dbReference>
<sequence>MGCSNSKEKKPAPAAPMRTAPIEKAPPPPVEAPEEVVVTVTEEPKEAATPPWLDRLMRVMATKMSVYRYAKCGVDGEVTSFFPPRGLCHLIEQDDTWLLYNDTMNYEMHVSYQFSPDANVTPLGRSTKHIEEDGSTVVSVVVYPLETVKFVCGEKGAYKSDVSAQALSDEYRQNLQILTKAATEELQRVSELASFPLDDEVLLLGCLEAMVPYVDLKFTPSETMLCRPNIDGRFIAPTEIRRATECHGVNPNAVDAVRGVVVPHCIDFGLLCDHWLMCAVAALAEHEERVKDIFALCTPEEKRLGAYRLLLNKNGWWKQVLVDDFLPTVNGIPCFARVLDDPSELWVSLLQKAYAKLHGSYASITGGDASHALRDFTGAPSYRFDEAWMDAAQQDSKKKELLDKLTRYIEAGNVVLLNTPAAKAGTEGASNGLMAGYTYYLKAVHQFPDSGVTLLNIRNPWNPVEPWTGEWCAGSSMWDTYNEVHLGCNPDFSVKDGSFWMEWADASKHFDGCSVVLLSREPVYDYRVRGEFSYVQPSVVFMVRAAEPVEVMLTLTQQDKRGVPLDMPDAKLSPMMLSVSRGEGNKQRVDKNSSSDPEAPSEAFTFVVAREVAMTYTFEPSDEPYFVVPRIHRKGTSEGRQKEFVLGVRSATPLEGKLDIQFTEIAAANPVLHNRVVFVVEDTAEVIRPLQTKLPGEAVVTSAGSKLSTATILERQHTPVEAEEEEEKEKEEEVKEEEAAVKDANDNEALPHDGHSGTAAEQYPEEEIFENVKMSGTADASGEGHDAVKANDHAG</sequence>
<feature type="compositionally biased region" description="Basic and acidic residues" evidence="3">
    <location>
        <begin position="731"/>
        <end position="755"/>
    </location>
</feature>
<comment type="caution">
    <text evidence="5">The sequence shown here is derived from an EMBL/GenBank/DDBJ whole genome shotgun (WGS) entry which is preliminary data.</text>
</comment>
<evidence type="ECO:0000313" key="5">
    <source>
        <dbReference type="EMBL" id="ESL05667.1"/>
    </source>
</evidence>
<reference evidence="5 6" key="1">
    <citation type="submission" date="2013-07" db="EMBL/GenBank/DDBJ databases">
        <authorList>
            <person name="Stoco P.H."/>
            <person name="Wagner G."/>
            <person name="Gerber A."/>
            <person name="Zaha A."/>
            <person name="Thompson C."/>
            <person name="Bartholomeu D.C."/>
            <person name="Luckemeyer D.D."/>
            <person name="Bahia D."/>
            <person name="Loreto E."/>
            <person name="Prestes E.B."/>
            <person name="Lima F.M."/>
            <person name="Rodrigues-Luiz G."/>
            <person name="Vallejo G.A."/>
            <person name="Filho J.F."/>
            <person name="Monteiro K.M."/>
            <person name="Tyler K.M."/>
            <person name="de Almeida L.G."/>
            <person name="Ortiz M.F."/>
            <person name="Siervo M.A."/>
            <person name="de Moraes M.H."/>
            <person name="Cunha O.L."/>
            <person name="Mendonca-Neto R."/>
            <person name="Silva R."/>
            <person name="Teixeira S.M."/>
            <person name="Murta S.M."/>
            <person name="Sincero T.C."/>
            <person name="Mendes T.A."/>
            <person name="Urmenyi T.P."/>
            <person name="Silva V.G."/>
            <person name="da Rocha W.D."/>
            <person name="Andersson B."/>
            <person name="Romanha A.J."/>
            <person name="Steindel M."/>
            <person name="de Vasconcelos A.T."/>
            <person name="Grisard E.C."/>
        </authorList>
    </citation>
    <scope>NUCLEOTIDE SEQUENCE [LARGE SCALE GENOMIC DNA]</scope>
    <source>
        <strain evidence="5 6">SC58</strain>
    </source>
</reference>
<dbReference type="Gene3D" id="2.60.40.1180">
    <property type="entry name" value="Golgi alpha-mannosidase II"/>
    <property type="match status" value="1"/>
</dbReference>
<dbReference type="InterPro" id="IPR038765">
    <property type="entry name" value="Papain-like_cys_pep_sf"/>
</dbReference>
<accession>A0A061IXD7</accession>
<dbReference type="GO" id="GO:0006508">
    <property type="term" value="P:proteolysis"/>
    <property type="evidence" value="ECO:0007669"/>
    <property type="project" value="InterPro"/>
</dbReference>
<feature type="region of interest" description="Disordered" evidence="3">
    <location>
        <begin position="716"/>
        <end position="795"/>
    </location>
</feature>
<dbReference type="PANTHER" id="PTHR10183:SF423">
    <property type="entry name" value="LEUCINE-RICH REPEAT PROTEIN (LRRP)"/>
    <property type="match status" value="1"/>
</dbReference>
<dbReference type="CDD" id="cd00044">
    <property type="entry name" value="CysPc"/>
    <property type="match status" value="1"/>
</dbReference>
<evidence type="ECO:0000256" key="1">
    <source>
        <dbReference type="PIRSR" id="PIRSR622684-1"/>
    </source>
</evidence>
<dbReference type="PROSITE" id="PS50203">
    <property type="entry name" value="CALPAIN_CAT"/>
    <property type="match status" value="1"/>
</dbReference>
<feature type="active site" evidence="1">
    <location>
        <position position="459"/>
    </location>
</feature>
<dbReference type="InterPro" id="IPR022684">
    <property type="entry name" value="Calpain_cysteine_protease"/>
</dbReference>
<dbReference type="VEuPathDB" id="TriTrypDB:TRSC58_06675"/>
<evidence type="ECO:0000256" key="3">
    <source>
        <dbReference type="SAM" id="MobiDB-lite"/>
    </source>
</evidence>
<proteinExistence type="predicted"/>
<feature type="compositionally biased region" description="Basic and acidic residues" evidence="3">
    <location>
        <begin position="583"/>
        <end position="593"/>
    </location>
</feature>
<dbReference type="AlphaFoldDB" id="A0A061IXD7"/>
<dbReference type="PRINTS" id="PR00704">
    <property type="entry name" value="CALPAIN"/>
</dbReference>
<dbReference type="OrthoDB" id="424753at2759"/>
<dbReference type="Pfam" id="PF09149">
    <property type="entry name" value="DUF1935"/>
    <property type="match status" value="1"/>
</dbReference>
<comment type="caution">
    <text evidence="2">Lacks conserved residue(s) required for the propagation of feature annotation.</text>
</comment>
<dbReference type="Gene3D" id="3.90.70.10">
    <property type="entry name" value="Cysteine proteinases"/>
    <property type="match status" value="1"/>
</dbReference>
<dbReference type="InterPro" id="IPR036310">
    <property type="entry name" value="Smp-1-like_sf"/>
</dbReference>
<evidence type="ECO:0000313" key="6">
    <source>
        <dbReference type="Proteomes" id="UP000031737"/>
    </source>
</evidence>
<dbReference type="SUPFAM" id="SSF101601">
    <property type="entry name" value="Smp-1-like"/>
    <property type="match status" value="1"/>
</dbReference>
<dbReference type="EMBL" id="AUPL01006675">
    <property type="protein sequence ID" value="ESL05667.1"/>
    <property type="molecule type" value="Genomic_DNA"/>
</dbReference>
<dbReference type="InterPro" id="IPR013780">
    <property type="entry name" value="Glyco_hydro_b"/>
</dbReference>
<keyword evidence="6" id="KW-1185">Reference proteome</keyword>
<evidence type="ECO:0000256" key="2">
    <source>
        <dbReference type="PROSITE-ProRule" id="PRU00239"/>
    </source>
</evidence>
<feature type="compositionally biased region" description="Acidic residues" evidence="3">
    <location>
        <begin position="721"/>
        <end position="730"/>
    </location>
</feature>